<dbReference type="AlphaFoldDB" id="A0A1L9SU76"/>
<keyword evidence="2" id="KW-1185">Reference proteome</keyword>
<reference evidence="2" key="1">
    <citation type="journal article" date="2017" name="Genome Biol.">
        <title>Comparative genomics reveals high biological diversity and specific adaptations in the industrially and medically important fungal genus Aspergillus.</title>
        <authorList>
            <person name="de Vries R.P."/>
            <person name="Riley R."/>
            <person name="Wiebenga A."/>
            <person name="Aguilar-Osorio G."/>
            <person name="Amillis S."/>
            <person name="Uchima C.A."/>
            <person name="Anderluh G."/>
            <person name="Asadollahi M."/>
            <person name="Askin M."/>
            <person name="Barry K."/>
            <person name="Battaglia E."/>
            <person name="Bayram O."/>
            <person name="Benocci T."/>
            <person name="Braus-Stromeyer S.A."/>
            <person name="Caldana C."/>
            <person name="Canovas D."/>
            <person name="Cerqueira G.C."/>
            <person name="Chen F."/>
            <person name="Chen W."/>
            <person name="Choi C."/>
            <person name="Clum A."/>
            <person name="Dos Santos R.A."/>
            <person name="Damasio A.R."/>
            <person name="Diallinas G."/>
            <person name="Emri T."/>
            <person name="Fekete E."/>
            <person name="Flipphi M."/>
            <person name="Freyberg S."/>
            <person name="Gallo A."/>
            <person name="Gournas C."/>
            <person name="Habgood R."/>
            <person name="Hainaut M."/>
            <person name="Harispe M.L."/>
            <person name="Henrissat B."/>
            <person name="Hilden K.S."/>
            <person name="Hope R."/>
            <person name="Hossain A."/>
            <person name="Karabika E."/>
            <person name="Karaffa L."/>
            <person name="Karanyi Z."/>
            <person name="Krasevec N."/>
            <person name="Kuo A."/>
            <person name="Kusch H."/>
            <person name="LaButti K."/>
            <person name="Lagendijk E.L."/>
            <person name="Lapidus A."/>
            <person name="Levasseur A."/>
            <person name="Lindquist E."/>
            <person name="Lipzen A."/>
            <person name="Logrieco A.F."/>
            <person name="MacCabe A."/>
            <person name="Maekelae M.R."/>
            <person name="Malavazi I."/>
            <person name="Melin P."/>
            <person name="Meyer V."/>
            <person name="Mielnichuk N."/>
            <person name="Miskei M."/>
            <person name="Molnar A.P."/>
            <person name="Mule G."/>
            <person name="Ngan C.Y."/>
            <person name="Orejas M."/>
            <person name="Orosz E."/>
            <person name="Ouedraogo J.P."/>
            <person name="Overkamp K.M."/>
            <person name="Park H.-S."/>
            <person name="Perrone G."/>
            <person name="Piumi F."/>
            <person name="Punt P.J."/>
            <person name="Ram A.F."/>
            <person name="Ramon A."/>
            <person name="Rauscher S."/>
            <person name="Record E."/>
            <person name="Riano-Pachon D.M."/>
            <person name="Robert V."/>
            <person name="Roehrig J."/>
            <person name="Ruller R."/>
            <person name="Salamov A."/>
            <person name="Salih N.S."/>
            <person name="Samson R.A."/>
            <person name="Sandor E."/>
            <person name="Sanguinetti M."/>
            <person name="Schuetze T."/>
            <person name="Sepcic K."/>
            <person name="Shelest E."/>
            <person name="Sherlock G."/>
            <person name="Sophianopoulou V."/>
            <person name="Squina F.M."/>
            <person name="Sun H."/>
            <person name="Susca A."/>
            <person name="Todd R.B."/>
            <person name="Tsang A."/>
            <person name="Unkles S.E."/>
            <person name="van de Wiele N."/>
            <person name="van Rossen-Uffink D."/>
            <person name="Oliveira J.V."/>
            <person name="Vesth T.C."/>
            <person name="Visser J."/>
            <person name="Yu J.-H."/>
            <person name="Zhou M."/>
            <person name="Andersen M.R."/>
            <person name="Archer D.B."/>
            <person name="Baker S.E."/>
            <person name="Benoit I."/>
            <person name="Brakhage A.A."/>
            <person name="Braus G.H."/>
            <person name="Fischer R."/>
            <person name="Frisvad J.C."/>
            <person name="Goldman G.H."/>
            <person name="Houbraken J."/>
            <person name="Oakley B."/>
            <person name="Pocsi I."/>
            <person name="Scazzocchio C."/>
            <person name="Seiboth B."/>
            <person name="vanKuyk P.A."/>
            <person name="Wortman J."/>
            <person name="Dyer P.S."/>
            <person name="Grigoriev I.V."/>
        </authorList>
    </citation>
    <scope>NUCLEOTIDE SEQUENCE [LARGE SCALE GENOMIC DNA]</scope>
    <source>
        <strain evidence="2">CBS 506.65</strain>
    </source>
</reference>
<proteinExistence type="predicted"/>
<sequence>INKIYSLREIYHDKGLVFPDDFDSTQTVPPIHFVEVSAPDDVDIDDLKRVKVPDGLTIEIHDYHF</sequence>
<gene>
    <name evidence="1" type="ORF">ASPZODRAFT_56254</name>
</gene>
<dbReference type="RefSeq" id="XP_022585184.1">
    <property type="nucleotide sequence ID" value="XM_022728599.1"/>
</dbReference>
<organism evidence="1 2">
    <name type="scientific">Penicilliopsis zonata CBS 506.65</name>
    <dbReference type="NCBI Taxonomy" id="1073090"/>
    <lineage>
        <taxon>Eukaryota</taxon>
        <taxon>Fungi</taxon>
        <taxon>Dikarya</taxon>
        <taxon>Ascomycota</taxon>
        <taxon>Pezizomycotina</taxon>
        <taxon>Eurotiomycetes</taxon>
        <taxon>Eurotiomycetidae</taxon>
        <taxon>Eurotiales</taxon>
        <taxon>Aspergillaceae</taxon>
        <taxon>Penicilliopsis</taxon>
    </lineage>
</organism>
<accession>A0A1L9SU76</accession>
<dbReference type="OrthoDB" id="4402936at2759"/>
<dbReference type="GeneID" id="34615063"/>
<feature type="non-terminal residue" evidence="1">
    <location>
        <position position="1"/>
    </location>
</feature>
<dbReference type="Proteomes" id="UP000184188">
    <property type="component" value="Unassembled WGS sequence"/>
</dbReference>
<protein>
    <submittedName>
        <fullName evidence="1">Uncharacterized protein</fullName>
    </submittedName>
</protein>
<evidence type="ECO:0000313" key="2">
    <source>
        <dbReference type="Proteomes" id="UP000184188"/>
    </source>
</evidence>
<dbReference type="EMBL" id="KV878336">
    <property type="protein sequence ID" value="OJJ50674.1"/>
    <property type="molecule type" value="Genomic_DNA"/>
</dbReference>
<dbReference type="VEuPathDB" id="FungiDB:ASPZODRAFT_56254"/>
<name>A0A1L9SU76_9EURO</name>
<evidence type="ECO:0000313" key="1">
    <source>
        <dbReference type="EMBL" id="OJJ50674.1"/>
    </source>
</evidence>